<evidence type="ECO:0000259" key="11">
    <source>
        <dbReference type="Pfam" id="PF12323"/>
    </source>
</evidence>
<accession>A0A5M3T429</accession>
<dbReference type="InterPro" id="IPR001959">
    <property type="entry name" value="Transposase"/>
</dbReference>
<evidence type="ECO:0000256" key="5">
    <source>
        <dbReference type="ARBA" id="ARBA00022833"/>
    </source>
</evidence>
<feature type="domain" description="Transposase putative helix-turn-helix" evidence="11">
    <location>
        <begin position="1"/>
        <end position="46"/>
    </location>
</feature>
<dbReference type="InterPro" id="IPR051399">
    <property type="entry name" value="RNA-guided_DNA_endo/Transpos"/>
</dbReference>
<dbReference type="EMBL" id="BIMW01000032">
    <property type="protein sequence ID" value="GCE92611.1"/>
    <property type="molecule type" value="Genomic_DNA"/>
</dbReference>
<evidence type="ECO:0000313" key="12">
    <source>
        <dbReference type="EMBL" id="GCE92611.1"/>
    </source>
</evidence>
<evidence type="ECO:0000313" key="13">
    <source>
        <dbReference type="Proteomes" id="UP000326169"/>
    </source>
</evidence>
<keyword evidence="6" id="KW-0238">DNA-binding</keyword>
<proteinExistence type="inferred from homology"/>
<dbReference type="PANTHER" id="PTHR30405:SF25">
    <property type="entry name" value="RNA-GUIDED DNA ENDONUCLEASE INSQ-RELATED"/>
    <property type="match status" value="1"/>
</dbReference>
<dbReference type="NCBIfam" id="NF040570">
    <property type="entry name" value="guided_TnpB"/>
    <property type="match status" value="1"/>
</dbReference>
<gene>
    <name evidence="12" type="ORF">NIES46_06510</name>
</gene>
<evidence type="ECO:0000259" key="9">
    <source>
        <dbReference type="Pfam" id="PF01385"/>
    </source>
</evidence>
<keyword evidence="3" id="KW-0815">Transposition</keyword>
<evidence type="ECO:0000256" key="7">
    <source>
        <dbReference type="ARBA" id="ARBA00023172"/>
    </source>
</evidence>
<comment type="similarity">
    <text evidence="2">In the N-terminal section; belongs to the transposase 2 family.</text>
</comment>
<evidence type="ECO:0000256" key="8">
    <source>
        <dbReference type="SAM" id="MobiDB-lite"/>
    </source>
</evidence>
<organism evidence="12 13">
    <name type="scientific">Limnospira platensis NIES-46</name>
    <dbReference type="NCBI Taxonomy" id="1236695"/>
    <lineage>
        <taxon>Bacteria</taxon>
        <taxon>Bacillati</taxon>
        <taxon>Cyanobacteriota</taxon>
        <taxon>Cyanophyceae</taxon>
        <taxon>Oscillatoriophycideae</taxon>
        <taxon>Oscillatoriales</taxon>
        <taxon>Sirenicapillariaceae</taxon>
        <taxon>Limnospira</taxon>
    </lineage>
</organism>
<feature type="compositionally biased region" description="Basic residues" evidence="8">
    <location>
        <begin position="201"/>
        <end position="220"/>
    </location>
</feature>
<reference evidence="12 13" key="1">
    <citation type="journal article" date="2019" name="J Genomics">
        <title>The Draft Genome of a Hydrogen-producing Cyanobacterium, Arthrospira platensis NIES-46.</title>
        <authorList>
            <person name="Suzuki S."/>
            <person name="Yamaguchi H."/>
            <person name="Kawachi M."/>
        </authorList>
    </citation>
    <scope>NUCLEOTIDE SEQUENCE [LARGE SCALE GENOMIC DNA]</scope>
    <source>
        <strain evidence="12 13">NIES-46</strain>
    </source>
</reference>
<sequence>MYKAYKYRIYPTDDQKASLAKAFGCCRWYWNFALNLCQETYLKTGKGLSRGYIQGLLPGLKKEYPWLTDAYSQSLQVVALNLSTAYKNFFEKRAQLPRFKSKHGRQSLSYPANVKFEGDYIKLPGKIGLVYCHRHREFEGTIKTVTVSQNSDGQYYASVLVDDGKETPSQSTEGKAVGIDVGLTHFAITSDGSKYDNPRHGDKHHRNLKRKQQKLSRKQKGSQNRTKAQQKVAKVYSKTARCREDFLHKLSRKIVNENQVIAVENLNIKGMVRNPKLAKAISDVGWGMFTTMLKYKAEWEGKTYIEVDRFFASSKTCHVCLNRVDSLSLDIRQWQCQHCGTCHDRDVNAAQNIRNEALRILRLCSVQVLRLCSVQVLSLVTSDTAWVGSVRQPGKTSVLLDAVPVESGSPIL</sequence>
<keyword evidence="7" id="KW-0233">DNA recombination</keyword>
<dbReference type="Pfam" id="PF12323">
    <property type="entry name" value="HTH_OrfB_IS605"/>
    <property type="match status" value="1"/>
</dbReference>
<comment type="caution">
    <text evidence="12">The sequence shown here is derived from an EMBL/GenBank/DDBJ whole genome shotgun (WGS) entry which is preliminary data.</text>
</comment>
<dbReference type="Pfam" id="PF01385">
    <property type="entry name" value="OrfB_IS605"/>
    <property type="match status" value="1"/>
</dbReference>
<evidence type="ECO:0000256" key="3">
    <source>
        <dbReference type="ARBA" id="ARBA00022578"/>
    </source>
</evidence>
<dbReference type="InterPro" id="IPR010095">
    <property type="entry name" value="Cas12f1-like_TNB"/>
</dbReference>
<evidence type="ECO:0000256" key="6">
    <source>
        <dbReference type="ARBA" id="ARBA00023125"/>
    </source>
</evidence>
<evidence type="ECO:0000256" key="4">
    <source>
        <dbReference type="ARBA" id="ARBA00022723"/>
    </source>
</evidence>
<evidence type="ECO:0000259" key="10">
    <source>
        <dbReference type="Pfam" id="PF07282"/>
    </source>
</evidence>
<name>A0A5M3T429_LIMPL</name>
<feature type="domain" description="Cas12f1-like TNB" evidence="10">
    <location>
        <begin position="286"/>
        <end position="353"/>
    </location>
</feature>
<dbReference type="GeneID" id="301681594"/>
<dbReference type="RefSeq" id="WP_152088374.1">
    <property type="nucleotide sequence ID" value="NZ_BIMW01000032.1"/>
</dbReference>
<protein>
    <submittedName>
        <fullName evidence="12">Transposase</fullName>
    </submittedName>
</protein>
<keyword evidence="4" id="KW-0479">Metal-binding</keyword>
<keyword evidence="13" id="KW-1185">Reference proteome</keyword>
<evidence type="ECO:0000256" key="2">
    <source>
        <dbReference type="ARBA" id="ARBA00011044"/>
    </source>
</evidence>
<dbReference type="InterPro" id="IPR021027">
    <property type="entry name" value="Transposase_put_HTH"/>
</dbReference>
<dbReference type="Pfam" id="PF07282">
    <property type="entry name" value="Cas12f1-like_TNB"/>
    <property type="match status" value="1"/>
</dbReference>
<feature type="domain" description="Probable transposase IS891/IS1136/IS1341" evidence="9">
    <location>
        <begin position="167"/>
        <end position="274"/>
    </location>
</feature>
<dbReference type="PANTHER" id="PTHR30405">
    <property type="entry name" value="TRANSPOSASE"/>
    <property type="match status" value="1"/>
</dbReference>
<feature type="region of interest" description="Disordered" evidence="8">
    <location>
        <begin position="190"/>
        <end position="229"/>
    </location>
</feature>
<comment type="similarity">
    <text evidence="1">In the C-terminal section; belongs to the transposase 35 family.</text>
</comment>
<evidence type="ECO:0000256" key="1">
    <source>
        <dbReference type="ARBA" id="ARBA00008761"/>
    </source>
</evidence>
<keyword evidence="5" id="KW-0862">Zinc</keyword>
<dbReference type="NCBIfam" id="TIGR01766">
    <property type="entry name" value="IS200/IS605 family accessory protein TnpB-like domain"/>
    <property type="match status" value="1"/>
</dbReference>
<dbReference type="Proteomes" id="UP000326169">
    <property type="component" value="Unassembled WGS sequence"/>
</dbReference>